<dbReference type="Gene3D" id="2.60.270.50">
    <property type="match status" value="1"/>
</dbReference>
<dbReference type="STRING" id="139420.A0A371DBH3"/>
<organism evidence="2 3">
    <name type="scientific">Lentinus brumalis</name>
    <dbReference type="NCBI Taxonomy" id="2498619"/>
    <lineage>
        <taxon>Eukaryota</taxon>
        <taxon>Fungi</taxon>
        <taxon>Dikarya</taxon>
        <taxon>Basidiomycota</taxon>
        <taxon>Agaricomycotina</taxon>
        <taxon>Agaricomycetes</taxon>
        <taxon>Polyporales</taxon>
        <taxon>Polyporaceae</taxon>
        <taxon>Lentinus</taxon>
    </lineage>
</organism>
<sequence>MSEDKSAGGPPNAYGQWVTMYTKNSGTVDMKIQGLDLSWGKLYADGDKDKELPTSAFNGHIIHPGEELQMNACGRENASSGTTGWFDLIDCNTEKQIRHFYWDCPWGSSRNTWTISESNEAWMVETKGANLDGGALGTIYTECLNKTTY</sequence>
<evidence type="ECO:0000313" key="3">
    <source>
        <dbReference type="Proteomes" id="UP000256964"/>
    </source>
</evidence>
<comment type="similarity">
    <text evidence="1">Belongs to the aegerolysin family.</text>
</comment>
<dbReference type="AlphaFoldDB" id="A0A371DBH3"/>
<keyword evidence="3" id="KW-1185">Reference proteome</keyword>
<evidence type="ECO:0000256" key="1">
    <source>
        <dbReference type="ARBA" id="ARBA00010795"/>
    </source>
</evidence>
<proteinExistence type="inferred from homology"/>
<evidence type="ECO:0000313" key="2">
    <source>
        <dbReference type="EMBL" id="RDX49860.1"/>
    </source>
</evidence>
<accession>A0A371DBH3</accession>
<name>A0A371DBH3_9APHY</name>
<dbReference type="Proteomes" id="UP000256964">
    <property type="component" value="Unassembled WGS sequence"/>
</dbReference>
<dbReference type="EMBL" id="KZ857402">
    <property type="protein sequence ID" value="RDX49860.1"/>
    <property type="molecule type" value="Genomic_DNA"/>
</dbReference>
<protein>
    <submittedName>
        <fullName evidence="2">Pleurotolysin A</fullName>
    </submittedName>
</protein>
<dbReference type="Pfam" id="PF06355">
    <property type="entry name" value="Aegerolysin"/>
    <property type="match status" value="1"/>
</dbReference>
<gene>
    <name evidence="2" type="ORF">OH76DRAFT_1403104</name>
</gene>
<dbReference type="InterPro" id="IPR009413">
    <property type="entry name" value="Aegerolysin-typ"/>
</dbReference>
<dbReference type="PIRSF" id="PIRSF007951">
    <property type="entry name" value="Hemolysin, aegerolysin type"/>
    <property type="match status" value="1"/>
</dbReference>
<dbReference type="OrthoDB" id="2727348at2759"/>
<dbReference type="GO" id="GO:0019836">
    <property type="term" value="P:symbiont-mediated hemolysis of host erythrocyte"/>
    <property type="evidence" value="ECO:0007669"/>
    <property type="project" value="InterPro"/>
</dbReference>
<reference evidence="2 3" key="1">
    <citation type="journal article" date="2018" name="Biotechnol. Biofuels">
        <title>Integrative visual omics of the white-rot fungus Polyporus brumalis exposes the biotechnological potential of its oxidative enzymes for delignifying raw plant biomass.</title>
        <authorList>
            <person name="Miyauchi S."/>
            <person name="Rancon A."/>
            <person name="Drula E."/>
            <person name="Hage H."/>
            <person name="Chaduli D."/>
            <person name="Favel A."/>
            <person name="Grisel S."/>
            <person name="Henrissat B."/>
            <person name="Herpoel-Gimbert I."/>
            <person name="Ruiz-Duenas F.J."/>
            <person name="Chevret D."/>
            <person name="Hainaut M."/>
            <person name="Lin J."/>
            <person name="Wang M."/>
            <person name="Pangilinan J."/>
            <person name="Lipzen A."/>
            <person name="Lesage-Meessen L."/>
            <person name="Navarro D."/>
            <person name="Riley R."/>
            <person name="Grigoriev I.V."/>
            <person name="Zhou S."/>
            <person name="Raouche S."/>
            <person name="Rosso M.N."/>
        </authorList>
    </citation>
    <scope>NUCLEOTIDE SEQUENCE [LARGE SCALE GENOMIC DNA]</scope>
    <source>
        <strain evidence="2 3">BRFM 1820</strain>
    </source>
</reference>